<name>A0A478EC55_TALPI</name>
<organism evidence="2 3">
    <name type="scientific">Talaromyces pinophilus</name>
    <name type="common">Penicillium pinophilum</name>
    <dbReference type="NCBI Taxonomy" id="128442"/>
    <lineage>
        <taxon>Eukaryota</taxon>
        <taxon>Fungi</taxon>
        <taxon>Dikarya</taxon>
        <taxon>Ascomycota</taxon>
        <taxon>Pezizomycotina</taxon>
        <taxon>Eurotiomycetes</taxon>
        <taxon>Eurotiomycetidae</taxon>
        <taxon>Eurotiales</taxon>
        <taxon>Trichocomaceae</taxon>
        <taxon>Talaromyces</taxon>
        <taxon>Talaromyces sect. Talaromyces</taxon>
    </lineage>
</organism>
<accession>A0A478EC55</accession>
<evidence type="ECO:0000313" key="3">
    <source>
        <dbReference type="Proteomes" id="UP000053095"/>
    </source>
</evidence>
<dbReference type="EMBL" id="DF933840">
    <property type="protein sequence ID" value="GAM42941.1"/>
    <property type="molecule type" value="Genomic_DNA"/>
</dbReference>
<reference evidence="3" key="1">
    <citation type="journal article" date="2015" name="Genome Announc.">
        <title>Draft genome sequence of Talaromyces cellulolyticus strain Y-94, a source of lignocellulosic biomass-degrading enzymes.</title>
        <authorList>
            <person name="Fujii T."/>
            <person name="Koike H."/>
            <person name="Sawayama S."/>
            <person name="Yano S."/>
            <person name="Inoue H."/>
        </authorList>
    </citation>
    <scope>NUCLEOTIDE SEQUENCE [LARGE SCALE GENOMIC DNA]</scope>
    <source>
        <strain evidence="3">Y-94</strain>
    </source>
</reference>
<protein>
    <submittedName>
        <fullName evidence="2">Uncharacterized protein</fullName>
    </submittedName>
</protein>
<sequence>MNLFRRIRAVALWDSYASGKTSFLAKPEWRGLSDTPYDLLLDILVRLTALLSKADNIDSMAANGDDAGATEAARKLMWKCHSLRDDLVTWYADFQTKETGPLFYLEPEEQHPYLDPDSDLNDIFPDSVTFQSPYIAQLLLLYWYGEVVVHSAMSTAHRHLWGQSPNNIETPSPSSTSISSPSTTASVTTERLTEARQQMTMLEGETLANIETIGEYFAAKICQAMAGIGRNSLRGYGFQIGMVPLWSAQQYYLNRSARKYMWCRTVLMNFGRKGFVVGQSLGTLALRQYPGRYVGNDSSSSIEEVIS</sequence>
<feature type="compositionally biased region" description="Low complexity" evidence="1">
    <location>
        <begin position="170"/>
        <end position="188"/>
    </location>
</feature>
<gene>
    <name evidence="2" type="ORF">TCE0_044r17356</name>
</gene>
<keyword evidence="3" id="KW-1185">Reference proteome</keyword>
<evidence type="ECO:0000256" key="1">
    <source>
        <dbReference type="SAM" id="MobiDB-lite"/>
    </source>
</evidence>
<dbReference type="PANTHER" id="PTHR38111">
    <property type="entry name" value="ZN(2)-C6 FUNGAL-TYPE DOMAIN-CONTAINING PROTEIN-RELATED"/>
    <property type="match status" value="1"/>
</dbReference>
<proteinExistence type="predicted"/>
<feature type="region of interest" description="Disordered" evidence="1">
    <location>
        <begin position="164"/>
        <end position="188"/>
    </location>
</feature>
<evidence type="ECO:0000313" key="2">
    <source>
        <dbReference type="EMBL" id="GAM42941.1"/>
    </source>
</evidence>
<dbReference type="Proteomes" id="UP000053095">
    <property type="component" value="Unassembled WGS sequence"/>
</dbReference>
<dbReference type="AlphaFoldDB" id="A0A478EC55"/>
<dbReference type="InterPro" id="IPR053178">
    <property type="entry name" value="Osmoadaptation_assoc"/>
</dbReference>
<dbReference type="PANTHER" id="PTHR38111:SF11">
    <property type="entry name" value="TRANSCRIPTION FACTOR DOMAIN-CONTAINING PROTEIN-RELATED"/>
    <property type="match status" value="1"/>
</dbReference>